<comment type="subcellular location">
    <subcellularLocation>
        <location evidence="1">Membrane</location>
        <topology evidence="1">Multi-pass membrane protein</topology>
    </subcellularLocation>
</comment>
<dbReference type="SUPFAM" id="SSF101967">
    <property type="entry name" value="Adhesin YadA, collagen-binding domain"/>
    <property type="match status" value="1"/>
</dbReference>
<reference evidence="7 8" key="1">
    <citation type="submission" date="2017-11" db="EMBL/GenBank/DDBJ databases">
        <title>Genomic Encyclopedia of Archaeal and Bacterial Type Strains, Phase II (KMG-II): From Individual Species to Whole Genera.</title>
        <authorList>
            <person name="Goeker M."/>
        </authorList>
    </citation>
    <scope>NUCLEOTIDE SEQUENCE [LARGE SCALE GENOMIC DNA]</scope>
    <source>
        <strain evidence="7 8">DSM 27763</strain>
    </source>
</reference>
<keyword evidence="4 5" id="KW-0472">Membrane</keyword>
<dbReference type="AlphaFoldDB" id="A0A0B2BP50"/>
<dbReference type="OrthoDB" id="9811483at2"/>
<keyword evidence="8" id="KW-1185">Reference proteome</keyword>
<dbReference type="EMBL" id="PGEZ01000001">
    <property type="protein sequence ID" value="PJJ57096.1"/>
    <property type="molecule type" value="Genomic_DNA"/>
</dbReference>
<keyword evidence="2 5" id="KW-0812">Transmembrane</keyword>
<gene>
    <name evidence="7" type="ORF">CLV56_1317</name>
</gene>
<dbReference type="InterPro" id="IPR011049">
    <property type="entry name" value="Serralysin-like_metalloprot_C"/>
</dbReference>
<evidence type="ECO:0000256" key="1">
    <source>
        <dbReference type="ARBA" id="ARBA00004141"/>
    </source>
</evidence>
<feature type="transmembrane region" description="Helical" evidence="5">
    <location>
        <begin position="594"/>
        <end position="614"/>
    </location>
</feature>
<dbReference type="RefSeq" id="WP_039340740.1">
    <property type="nucleotide sequence ID" value="NZ_PGEZ01000001.1"/>
</dbReference>
<feature type="transmembrane region" description="Helical" evidence="5">
    <location>
        <begin position="533"/>
        <end position="559"/>
    </location>
</feature>
<dbReference type="InterPro" id="IPR023908">
    <property type="entry name" value="xxxLxxG_rpt"/>
</dbReference>
<feature type="transmembrane region" description="Helical" evidence="5">
    <location>
        <begin position="651"/>
        <end position="673"/>
    </location>
</feature>
<accession>A0A0B2BP50</accession>
<evidence type="ECO:0000256" key="3">
    <source>
        <dbReference type="ARBA" id="ARBA00022989"/>
    </source>
</evidence>
<comment type="caution">
    <text evidence="7">The sequence shown here is derived from an EMBL/GenBank/DDBJ whole genome shotgun (WGS) entry which is preliminary data.</text>
</comment>
<dbReference type="PANTHER" id="PTHR43077">
    <property type="entry name" value="TRANSPORT PERMEASE YVFS-RELATED"/>
    <property type="match status" value="1"/>
</dbReference>
<evidence type="ECO:0000256" key="2">
    <source>
        <dbReference type="ARBA" id="ARBA00022692"/>
    </source>
</evidence>
<evidence type="ECO:0000259" key="6">
    <source>
        <dbReference type="Pfam" id="PF12698"/>
    </source>
</evidence>
<dbReference type="NCBIfam" id="TIGR03061">
    <property type="entry name" value="pip_yhgE_Nterm"/>
    <property type="match status" value="1"/>
</dbReference>
<proteinExistence type="predicted"/>
<dbReference type="NCBIfam" id="TIGR03057">
    <property type="entry name" value="xxxLxxG_by_4"/>
    <property type="match status" value="3"/>
</dbReference>
<dbReference type="PANTHER" id="PTHR43077:SF10">
    <property type="entry name" value="TRANSPORT PERMEASE PROTEIN"/>
    <property type="match status" value="1"/>
</dbReference>
<dbReference type="InterPro" id="IPR017500">
    <property type="entry name" value="Phage_infect_YhgE_N"/>
</dbReference>
<dbReference type="InterPro" id="IPR013525">
    <property type="entry name" value="ABC2_TM"/>
</dbReference>
<feature type="transmembrane region" description="Helical" evidence="5">
    <location>
        <begin position="493"/>
        <end position="512"/>
    </location>
</feature>
<dbReference type="Gene3D" id="3.40.1710.10">
    <property type="entry name" value="abc type-2 transporter like domain"/>
    <property type="match status" value="1"/>
</dbReference>
<name>A0A0B2BP50_9ACTN</name>
<evidence type="ECO:0000313" key="7">
    <source>
        <dbReference type="EMBL" id="PJJ57096.1"/>
    </source>
</evidence>
<organism evidence="7 8">
    <name type="scientific">Mumia flava</name>
    <dbReference type="NCBI Taxonomy" id="1348852"/>
    <lineage>
        <taxon>Bacteria</taxon>
        <taxon>Bacillati</taxon>
        <taxon>Actinomycetota</taxon>
        <taxon>Actinomycetes</taxon>
        <taxon>Propionibacteriales</taxon>
        <taxon>Nocardioidaceae</taxon>
        <taxon>Mumia</taxon>
    </lineage>
</organism>
<evidence type="ECO:0000313" key="8">
    <source>
        <dbReference type="Proteomes" id="UP000230842"/>
    </source>
</evidence>
<dbReference type="GO" id="GO:0140359">
    <property type="term" value="F:ABC-type transporter activity"/>
    <property type="evidence" value="ECO:0007669"/>
    <property type="project" value="InterPro"/>
</dbReference>
<sequence>MSERRAVRRGGRRATWIRVLAVGVLLPLAAAAVLVWSTSDRVDRVDRIPVAVVNGDIIITDPQPMAAGRALTASLTDPTTSAPDLDWILTDATDADEGLRTGRYYAVLTIPSDFSKAILSTGTDDPEQGALTLVGNAAASVSTPYLSAQIADAAARSLGRQSTEGYLTNVYAGFNQIAKSNKQAAQGAAQLAAGTEQLADGADELADGAESLASGLDQLATGAAELSTGVDAVSSGASATAVGARGVAAGAASLDAGAGRIALSADRLSTGGSGLATASDEIARGAGLVAEGETLLADRARLLAEQLQQLRRDCRAAGATVRFCTRLGRARTRALVVEGGTRLSERATEGLARATNRVAGGAVRLADGQARLARGAGRLDAAGGRLSEGAERLASGAGEVASGAVDAARASGELADGAQSSAEGGASLASGATTLASSAGQVDDGAHQLSDGLAQEAAQIPTYGSAQQTALADVVSEPVVLTSTVEHAEHGNGWLLGAILGAVLWLAALVSVQTVDPAAIRRDGLAPVASRRIALTMAAPVLGLAVVQAVAVMVAVVLLHPSTASTLPLALLCGLAAVAFTVVAFAVRLALGGAGVAVLVLLLALQLAALSNVLPLETAPEPLQSLNAVMPLTAFVNGASRLVAGGEVMSVLASVSVLVIWTLAAGLLAVAVVKKRRQVPLAPAPAPA</sequence>
<dbReference type="InterPro" id="IPR051328">
    <property type="entry name" value="T7SS_ABC-Transporter"/>
</dbReference>
<evidence type="ECO:0000256" key="4">
    <source>
        <dbReference type="ARBA" id="ARBA00023136"/>
    </source>
</evidence>
<feature type="domain" description="ABC-2 type transporter transmembrane" evidence="6">
    <location>
        <begin position="20"/>
        <end position="183"/>
    </location>
</feature>
<keyword evidence="3 5" id="KW-1133">Transmembrane helix</keyword>
<dbReference type="GO" id="GO:0016020">
    <property type="term" value="C:membrane"/>
    <property type="evidence" value="ECO:0007669"/>
    <property type="project" value="UniProtKB-SubCell"/>
</dbReference>
<evidence type="ECO:0000256" key="5">
    <source>
        <dbReference type="SAM" id="Phobius"/>
    </source>
</evidence>
<dbReference type="Proteomes" id="UP000230842">
    <property type="component" value="Unassembled WGS sequence"/>
</dbReference>
<feature type="transmembrane region" description="Helical" evidence="5">
    <location>
        <begin position="565"/>
        <end position="587"/>
    </location>
</feature>
<dbReference type="Pfam" id="PF12698">
    <property type="entry name" value="ABC2_membrane_3"/>
    <property type="match status" value="1"/>
</dbReference>
<protein>
    <submittedName>
        <fullName evidence="7">Putative membrane protein</fullName>
    </submittedName>
</protein>